<dbReference type="InterPro" id="IPR000600">
    <property type="entry name" value="ROK"/>
</dbReference>
<dbReference type="AlphaFoldDB" id="A0A7J5B1D9"/>
<dbReference type="NCBIfam" id="NF045942">
    <property type="entry name" value="PolPhglucPhase"/>
    <property type="match status" value="1"/>
</dbReference>
<organism evidence="2 3">
    <name type="scientific">Pseudoclavibacter terrae</name>
    <dbReference type="NCBI Taxonomy" id="1530195"/>
    <lineage>
        <taxon>Bacteria</taxon>
        <taxon>Bacillati</taxon>
        <taxon>Actinomycetota</taxon>
        <taxon>Actinomycetes</taxon>
        <taxon>Micrococcales</taxon>
        <taxon>Microbacteriaceae</taxon>
        <taxon>Pseudoclavibacter</taxon>
    </lineage>
</organism>
<gene>
    <name evidence="2" type="ORF">F8O03_13375</name>
</gene>
<reference evidence="2 3" key="1">
    <citation type="submission" date="2019-09" db="EMBL/GenBank/DDBJ databases">
        <title>Phylogeny of genus Pseudoclavibacter and closely related genus.</title>
        <authorList>
            <person name="Li Y."/>
        </authorList>
    </citation>
    <scope>NUCLEOTIDE SEQUENCE [LARGE SCALE GENOMIC DNA]</scope>
    <source>
        <strain evidence="2 3">THG-MD12</strain>
    </source>
</reference>
<dbReference type="Pfam" id="PF00480">
    <property type="entry name" value="ROK"/>
    <property type="match status" value="1"/>
</dbReference>
<keyword evidence="3" id="KW-1185">Reference proteome</keyword>
<evidence type="ECO:0000313" key="3">
    <source>
        <dbReference type="Proteomes" id="UP000490386"/>
    </source>
</evidence>
<proteinExistence type="inferred from homology"/>
<dbReference type="EMBL" id="WBJX01000004">
    <property type="protein sequence ID" value="KAB1637265.1"/>
    <property type="molecule type" value="Genomic_DNA"/>
</dbReference>
<evidence type="ECO:0000256" key="1">
    <source>
        <dbReference type="ARBA" id="ARBA00006479"/>
    </source>
</evidence>
<dbReference type="CDD" id="cd24058">
    <property type="entry name" value="ASKHA_NBD_ROK_PPGK"/>
    <property type="match status" value="1"/>
</dbReference>
<accession>A0A7J5B1D9</accession>
<dbReference type="Proteomes" id="UP000490386">
    <property type="component" value="Unassembled WGS sequence"/>
</dbReference>
<dbReference type="RefSeq" id="WP_151424288.1">
    <property type="nucleotide sequence ID" value="NZ_WBJX01000004.1"/>
</dbReference>
<comment type="similarity">
    <text evidence="1">Belongs to the ROK (NagC/XylR) family.</text>
</comment>
<dbReference type="Gene3D" id="3.30.420.40">
    <property type="match status" value="2"/>
</dbReference>
<sequence>MNPHATIGVDVGGTTIKAGLVDLRTGKLVGEAVHAPTPRGGAPVHVVDTIAGCVQLLDPAGEHQQIGVCLPSVVSKGVTLSAANMDPGWIGFDATTHLSNELNRTAVAMNDADAAGYAETRYGAAKGEGGLVILVTLGTGIGTALIHNGTLIPNSELGHLEINGIDWESKASSVARERLGLSWVAWAGNLQIYLDALERLMSPDLIVIGGGISSTPEKFLPLIDCTAPVVPAQLGFAAGISGAAAFSGLQGHDQYATTAGAAFWR</sequence>
<dbReference type="OrthoDB" id="849313at2"/>
<dbReference type="InterPro" id="IPR043129">
    <property type="entry name" value="ATPase_NBD"/>
</dbReference>
<dbReference type="PANTHER" id="PTHR18964:SF146">
    <property type="entry name" value="POLYPHOSPHATE GLUCOKINASE"/>
    <property type="match status" value="1"/>
</dbReference>
<evidence type="ECO:0000313" key="2">
    <source>
        <dbReference type="EMBL" id="KAB1637265.1"/>
    </source>
</evidence>
<comment type="caution">
    <text evidence="2">The sequence shown here is derived from an EMBL/GenBank/DDBJ whole genome shotgun (WGS) entry which is preliminary data.</text>
</comment>
<dbReference type="PANTHER" id="PTHR18964">
    <property type="entry name" value="ROK (REPRESSOR, ORF, KINASE) FAMILY"/>
    <property type="match status" value="1"/>
</dbReference>
<protein>
    <submittedName>
        <fullName evidence="2">ROK family protein</fullName>
    </submittedName>
</protein>
<name>A0A7J5B1D9_9MICO</name>
<dbReference type="SUPFAM" id="SSF53067">
    <property type="entry name" value="Actin-like ATPase domain"/>
    <property type="match status" value="1"/>
</dbReference>